<sequence length="138" mass="15455">MTTAGATHDVCSTPRHARAARLIDESSSRRSLREAAPAMINDPHCDLSHRPNEIRKKSLAPHFCEQKIINDTPLPRHARLDLFRIVPFSWPGRAANTQSPTLTQAYDNPSGRCRVAVTRAHLIRRSLLSPHAARRPLT</sequence>
<gene>
    <name evidence="1" type="ORF">EVAR_27886_1</name>
</gene>
<dbReference type="AlphaFoldDB" id="A0A4C1UWW4"/>
<proteinExistence type="predicted"/>
<comment type="caution">
    <text evidence="1">The sequence shown here is derived from an EMBL/GenBank/DDBJ whole genome shotgun (WGS) entry which is preliminary data.</text>
</comment>
<dbReference type="Proteomes" id="UP000299102">
    <property type="component" value="Unassembled WGS sequence"/>
</dbReference>
<name>A0A4C1UWW4_EUMVA</name>
<evidence type="ECO:0000313" key="1">
    <source>
        <dbReference type="EMBL" id="GBP30274.1"/>
    </source>
</evidence>
<organism evidence="1 2">
    <name type="scientific">Eumeta variegata</name>
    <name type="common">Bagworm moth</name>
    <name type="synonym">Eumeta japonica</name>
    <dbReference type="NCBI Taxonomy" id="151549"/>
    <lineage>
        <taxon>Eukaryota</taxon>
        <taxon>Metazoa</taxon>
        <taxon>Ecdysozoa</taxon>
        <taxon>Arthropoda</taxon>
        <taxon>Hexapoda</taxon>
        <taxon>Insecta</taxon>
        <taxon>Pterygota</taxon>
        <taxon>Neoptera</taxon>
        <taxon>Endopterygota</taxon>
        <taxon>Lepidoptera</taxon>
        <taxon>Glossata</taxon>
        <taxon>Ditrysia</taxon>
        <taxon>Tineoidea</taxon>
        <taxon>Psychidae</taxon>
        <taxon>Oiketicinae</taxon>
        <taxon>Eumeta</taxon>
    </lineage>
</organism>
<reference evidence="1 2" key="1">
    <citation type="journal article" date="2019" name="Commun. Biol.">
        <title>The bagworm genome reveals a unique fibroin gene that provides high tensile strength.</title>
        <authorList>
            <person name="Kono N."/>
            <person name="Nakamura H."/>
            <person name="Ohtoshi R."/>
            <person name="Tomita M."/>
            <person name="Numata K."/>
            <person name="Arakawa K."/>
        </authorList>
    </citation>
    <scope>NUCLEOTIDE SEQUENCE [LARGE SCALE GENOMIC DNA]</scope>
</reference>
<keyword evidence="2" id="KW-1185">Reference proteome</keyword>
<protein>
    <submittedName>
        <fullName evidence="1">Uncharacterized protein</fullName>
    </submittedName>
</protein>
<dbReference type="EMBL" id="BGZK01000231">
    <property type="protein sequence ID" value="GBP30274.1"/>
    <property type="molecule type" value="Genomic_DNA"/>
</dbReference>
<evidence type="ECO:0000313" key="2">
    <source>
        <dbReference type="Proteomes" id="UP000299102"/>
    </source>
</evidence>
<accession>A0A4C1UWW4</accession>